<dbReference type="SUPFAM" id="SSF46626">
    <property type="entry name" value="Cytochrome c"/>
    <property type="match status" value="1"/>
</dbReference>
<sequence>MKKPVAWMMLTLGPLLALPVQASGVEALMKSKSCFACHATNTKMVGPSYKDVAAKYKTDKGAVSKLALKIRKGGAGVWGGVPMPANAVSEAEAKQMAEWILKVK</sequence>
<feature type="binding site" description="axial binding residue" evidence="6">
    <location>
        <position position="83"/>
    </location>
    <ligand>
        <name>heme c</name>
        <dbReference type="ChEBI" id="CHEBI:61717"/>
    </ligand>
    <ligandPart>
        <name>Fe</name>
        <dbReference type="ChEBI" id="CHEBI:18248"/>
    </ligandPart>
</feature>
<feature type="binding site" description="axial binding residue" evidence="6">
    <location>
        <position position="38"/>
    </location>
    <ligand>
        <name>heme c</name>
        <dbReference type="ChEBI" id="CHEBI:61717"/>
    </ligand>
    <ligandPart>
        <name>Fe</name>
        <dbReference type="ChEBI" id="CHEBI:18248"/>
    </ligandPart>
</feature>
<evidence type="ECO:0000256" key="4">
    <source>
        <dbReference type="ARBA" id="ARBA00022982"/>
    </source>
</evidence>
<feature type="domain" description="Cytochrome c" evidence="8">
    <location>
        <begin position="19"/>
        <end position="104"/>
    </location>
</feature>
<keyword evidence="1" id="KW-0813">Transport</keyword>
<dbReference type="InterPro" id="IPR002324">
    <property type="entry name" value="Cyt_c_ID"/>
</dbReference>
<dbReference type="GO" id="GO:0009055">
    <property type="term" value="F:electron transfer activity"/>
    <property type="evidence" value="ECO:0007669"/>
    <property type="project" value="InterPro"/>
</dbReference>
<reference evidence="9" key="1">
    <citation type="submission" date="2024-05" db="EMBL/GenBank/DDBJ databases">
        <authorList>
            <person name="Yang L."/>
            <person name="Pan L."/>
        </authorList>
    </citation>
    <scope>NUCLEOTIDE SEQUENCE</scope>
    <source>
        <strain evidence="9">FCG-7</strain>
    </source>
</reference>
<dbReference type="AlphaFoldDB" id="A0AAU7F8N4"/>
<accession>A0AAU7F8N4</accession>
<comment type="PTM">
    <text evidence="6">Binds 1 heme c group covalently per subunit.</text>
</comment>
<feature type="binding site" description="covalent" evidence="6">
    <location>
        <position position="34"/>
    </location>
    <ligand>
        <name>heme c</name>
        <dbReference type="ChEBI" id="CHEBI:61717"/>
    </ligand>
</feature>
<keyword evidence="2 6" id="KW-0349">Heme</keyword>
<dbReference type="InterPro" id="IPR036909">
    <property type="entry name" value="Cyt_c-like_dom_sf"/>
</dbReference>
<evidence type="ECO:0000256" key="1">
    <source>
        <dbReference type="ARBA" id="ARBA00022448"/>
    </source>
</evidence>
<evidence type="ECO:0000256" key="3">
    <source>
        <dbReference type="ARBA" id="ARBA00022723"/>
    </source>
</evidence>
<dbReference type="RefSeq" id="WP_348944449.1">
    <property type="nucleotide sequence ID" value="NZ_CP157355.1"/>
</dbReference>
<name>A0AAU7F8N4_9NEIS</name>
<dbReference type="Gene3D" id="1.10.760.10">
    <property type="entry name" value="Cytochrome c-like domain"/>
    <property type="match status" value="1"/>
</dbReference>
<evidence type="ECO:0000256" key="6">
    <source>
        <dbReference type="PIRSR" id="PIRSR602324-1"/>
    </source>
</evidence>
<feature type="signal peptide" evidence="7">
    <location>
        <begin position="1"/>
        <end position="22"/>
    </location>
</feature>
<evidence type="ECO:0000313" key="9">
    <source>
        <dbReference type="EMBL" id="XBM00083.1"/>
    </source>
</evidence>
<dbReference type="EMBL" id="CP157355">
    <property type="protein sequence ID" value="XBM00083.1"/>
    <property type="molecule type" value="Genomic_DNA"/>
</dbReference>
<dbReference type="InterPro" id="IPR009056">
    <property type="entry name" value="Cyt_c-like_dom"/>
</dbReference>
<dbReference type="PRINTS" id="PR00606">
    <property type="entry name" value="CYTCHROMECID"/>
</dbReference>
<keyword evidence="4" id="KW-0249">Electron transport</keyword>
<evidence type="ECO:0000256" key="7">
    <source>
        <dbReference type="SAM" id="SignalP"/>
    </source>
</evidence>
<proteinExistence type="predicted"/>
<gene>
    <name evidence="9" type="ORF">ABHF33_13595</name>
</gene>
<protein>
    <submittedName>
        <fullName evidence="9">C-type cytochrome</fullName>
    </submittedName>
</protein>
<keyword evidence="5 6" id="KW-0408">Iron</keyword>
<evidence type="ECO:0000256" key="2">
    <source>
        <dbReference type="ARBA" id="ARBA00022617"/>
    </source>
</evidence>
<feature type="chain" id="PRO_5043470391" evidence="7">
    <location>
        <begin position="23"/>
        <end position="104"/>
    </location>
</feature>
<evidence type="ECO:0000259" key="8">
    <source>
        <dbReference type="PROSITE" id="PS51007"/>
    </source>
</evidence>
<evidence type="ECO:0000256" key="5">
    <source>
        <dbReference type="ARBA" id="ARBA00023004"/>
    </source>
</evidence>
<dbReference type="PROSITE" id="PS51007">
    <property type="entry name" value="CYTC"/>
    <property type="match status" value="1"/>
</dbReference>
<dbReference type="KEGG" id="cmav:ABHF33_13595"/>
<organism evidence="9">
    <name type="scientific">Chitinibacter mangrovi</name>
    <dbReference type="NCBI Taxonomy" id="3153927"/>
    <lineage>
        <taxon>Bacteria</taxon>
        <taxon>Pseudomonadati</taxon>
        <taxon>Pseudomonadota</taxon>
        <taxon>Betaproteobacteria</taxon>
        <taxon>Neisseriales</taxon>
        <taxon>Chitinibacteraceae</taxon>
        <taxon>Chitinibacter</taxon>
    </lineage>
</organism>
<dbReference type="Pfam" id="PF00034">
    <property type="entry name" value="Cytochrom_C"/>
    <property type="match status" value="1"/>
</dbReference>
<dbReference type="GO" id="GO:0005506">
    <property type="term" value="F:iron ion binding"/>
    <property type="evidence" value="ECO:0007669"/>
    <property type="project" value="InterPro"/>
</dbReference>
<keyword evidence="7" id="KW-0732">Signal</keyword>
<keyword evidence="3 6" id="KW-0479">Metal-binding</keyword>
<dbReference type="GO" id="GO:0020037">
    <property type="term" value="F:heme binding"/>
    <property type="evidence" value="ECO:0007669"/>
    <property type="project" value="InterPro"/>
</dbReference>